<feature type="region of interest" description="Disordered" evidence="1">
    <location>
        <begin position="1"/>
        <end position="41"/>
    </location>
</feature>
<evidence type="ECO:0000313" key="3">
    <source>
        <dbReference type="Proteomes" id="UP000031443"/>
    </source>
</evidence>
<accession>M7BDE3</accession>
<evidence type="ECO:0000256" key="1">
    <source>
        <dbReference type="SAM" id="MobiDB-lite"/>
    </source>
</evidence>
<reference evidence="3" key="1">
    <citation type="journal article" date="2013" name="Nat. Genet.">
        <title>The draft genomes of soft-shell turtle and green sea turtle yield insights into the development and evolution of the turtle-specific body plan.</title>
        <authorList>
            <person name="Wang Z."/>
            <person name="Pascual-Anaya J."/>
            <person name="Zadissa A."/>
            <person name="Li W."/>
            <person name="Niimura Y."/>
            <person name="Huang Z."/>
            <person name="Li C."/>
            <person name="White S."/>
            <person name="Xiong Z."/>
            <person name="Fang D."/>
            <person name="Wang B."/>
            <person name="Ming Y."/>
            <person name="Chen Y."/>
            <person name="Zheng Y."/>
            <person name="Kuraku S."/>
            <person name="Pignatelli M."/>
            <person name="Herrero J."/>
            <person name="Beal K."/>
            <person name="Nozawa M."/>
            <person name="Li Q."/>
            <person name="Wang J."/>
            <person name="Zhang H."/>
            <person name="Yu L."/>
            <person name="Shigenobu S."/>
            <person name="Wang J."/>
            <person name="Liu J."/>
            <person name="Flicek P."/>
            <person name="Searle S."/>
            <person name="Wang J."/>
            <person name="Kuratani S."/>
            <person name="Yin Y."/>
            <person name="Aken B."/>
            <person name="Zhang G."/>
            <person name="Irie N."/>
        </authorList>
    </citation>
    <scope>NUCLEOTIDE SEQUENCE [LARGE SCALE GENOMIC DNA]</scope>
</reference>
<sequence>MWTMMSHNREEDPPECHHRGPLGKVSSKPVSPEEEPNLGSSLLFNRIHPTRQEISNKINFKFPKAHMAGGIPYLVGPAAVGPTVSSAIQKQTLLAMLS</sequence>
<proteinExistence type="predicted"/>
<dbReference type="Proteomes" id="UP000031443">
    <property type="component" value="Unassembled WGS sequence"/>
</dbReference>
<dbReference type="EMBL" id="KB581996">
    <property type="protein sequence ID" value="EMP26232.1"/>
    <property type="molecule type" value="Genomic_DNA"/>
</dbReference>
<name>M7BDE3_CHEMY</name>
<protein>
    <submittedName>
        <fullName evidence="2">Uncharacterized protein</fullName>
    </submittedName>
</protein>
<organism evidence="2 3">
    <name type="scientific">Chelonia mydas</name>
    <name type="common">Green sea-turtle</name>
    <name type="synonym">Chelonia agassizi</name>
    <dbReference type="NCBI Taxonomy" id="8469"/>
    <lineage>
        <taxon>Eukaryota</taxon>
        <taxon>Metazoa</taxon>
        <taxon>Chordata</taxon>
        <taxon>Craniata</taxon>
        <taxon>Vertebrata</taxon>
        <taxon>Euteleostomi</taxon>
        <taxon>Archelosauria</taxon>
        <taxon>Testudinata</taxon>
        <taxon>Testudines</taxon>
        <taxon>Cryptodira</taxon>
        <taxon>Durocryptodira</taxon>
        <taxon>Americhelydia</taxon>
        <taxon>Chelonioidea</taxon>
        <taxon>Cheloniidae</taxon>
        <taxon>Chelonia</taxon>
    </lineage>
</organism>
<evidence type="ECO:0000313" key="2">
    <source>
        <dbReference type="EMBL" id="EMP26232.1"/>
    </source>
</evidence>
<dbReference type="AlphaFoldDB" id="M7BDE3"/>
<keyword evidence="3" id="KW-1185">Reference proteome</keyword>
<gene>
    <name evidence="2" type="ORF">UY3_16655</name>
</gene>
<feature type="compositionally biased region" description="Basic and acidic residues" evidence="1">
    <location>
        <begin position="7"/>
        <end position="18"/>
    </location>
</feature>